<comment type="caution">
    <text evidence="1">The sequence shown here is derived from an EMBL/GenBank/DDBJ whole genome shotgun (WGS) entry which is preliminary data.</text>
</comment>
<keyword evidence="2" id="KW-1185">Reference proteome</keyword>
<dbReference type="EMBL" id="JAAVVK010000001">
    <property type="protein sequence ID" value="NKE38408.1"/>
    <property type="molecule type" value="Genomic_DNA"/>
</dbReference>
<proteinExistence type="predicted"/>
<evidence type="ECO:0000313" key="1">
    <source>
        <dbReference type="EMBL" id="NKE38408.1"/>
    </source>
</evidence>
<protein>
    <submittedName>
        <fullName evidence="1">Uncharacterized protein</fullName>
    </submittedName>
</protein>
<sequence length="115" mass="13452">MTKFLKIKDKGFLIVNENYKTKIKNHICKNKIINEETGEEFECMFPLSFAKILEDKGSICEQHWEHYDFLYGLYSNGMVEIKNMCLHCVTCTCKTCDDKYYGGLPCSICGEYKFN</sequence>
<dbReference type="AlphaFoldDB" id="A0A846UD15"/>
<dbReference type="RefSeq" id="WP_168104880.1">
    <property type="nucleotide sequence ID" value="NZ_CP051215.1"/>
</dbReference>
<evidence type="ECO:0000313" key="2">
    <source>
        <dbReference type="Proteomes" id="UP000584587"/>
    </source>
</evidence>
<name>A0A846UD15_9MOLU</name>
<organism evidence="1 2">
    <name type="scientific">Spiroplasma platyhelix PALS-1</name>
    <dbReference type="NCBI Taxonomy" id="1276218"/>
    <lineage>
        <taxon>Bacteria</taxon>
        <taxon>Bacillati</taxon>
        <taxon>Mycoplasmatota</taxon>
        <taxon>Mollicutes</taxon>
        <taxon>Entomoplasmatales</taxon>
        <taxon>Spiroplasmataceae</taxon>
        <taxon>Spiroplasma</taxon>
    </lineage>
</organism>
<accession>A0A846UD15</accession>
<reference evidence="1 2" key="1">
    <citation type="submission" date="2020-04" db="EMBL/GenBank/DDBJ databases">
        <title>Complete genome sequence of Spiroplasma platyhelix ATCC 51748, an insect isolate.</title>
        <authorList>
            <person name="Green E.A."/>
            <person name="Klassen J.L."/>
        </authorList>
    </citation>
    <scope>NUCLEOTIDE SEQUENCE [LARGE SCALE GENOMIC DNA]</scope>
    <source>
        <strain evidence="1 2">PALS-1</strain>
    </source>
</reference>
<gene>
    <name evidence="1" type="ORF">HER12_01370</name>
</gene>
<dbReference type="Proteomes" id="UP000584587">
    <property type="component" value="Unassembled WGS sequence"/>
</dbReference>